<name>A0A4Z2JG92_9TELE</name>
<accession>A0A4Z2JG92</accession>
<dbReference type="AlphaFoldDB" id="A0A4Z2JG92"/>
<dbReference type="Proteomes" id="UP000314294">
    <property type="component" value="Unassembled WGS sequence"/>
</dbReference>
<keyword evidence="3" id="KW-1185">Reference proteome</keyword>
<dbReference type="EMBL" id="SRLO01000002">
    <property type="protein sequence ID" value="TNN89210.1"/>
    <property type="molecule type" value="Genomic_DNA"/>
</dbReference>
<feature type="region of interest" description="Disordered" evidence="1">
    <location>
        <begin position="1"/>
        <end position="73"/>
    </location>
</feature>
<evidence type="ECO:0000256" key="1">
    <source>
        <dbReference type="SAM" id="MobiDB-lite"/>
    </source>
</evidence>
<evidence type="ECO:0000313" key="3">
    <source>
        <dbReference type="Proteomes" id="UP000314294"/>
    </source>
</evidence>
<proteinExistence type="predicted"/>
<protein>
    <submittedName>
        <fullName evidence="2">Uncharacterized protein</fullName>
    </submittedName>
</protein>
<organism evidence="2 3">
    <name type="scientific">Liparis tanakae</name>
    <name type="common">Tanaka's snailfish</name>
    <dbReference type="NCBI Taxonomy" id="230148"/>
    <lineage>
        <taxon>Eukaryota</taxon>
        <taxon>Metazoa</taxon>
        <taxon>Chordata</taxon>
        <taxon>Craniata</taxon>
        <taxon>Vertebrata</taxon>
        <taxon>Euteleostomi</taxon>
        <taxon>Actinopterygii</taxon>
        <taxon>Neopterygii</taxon>
        <taxon>Teleostei</taxon>
        <taxon>Neoteleostei</taxon>
        <taxon>Acanthomorphata</taxon>
        <taxon>Eupercaria</taxon>
        <taxon>Perciformes</taxon>
        <taxon>Cottioidei</taxon>
        <taxon>Cottales</taxon>
        <taxon>Liparidae</taxon>
        <taxon>Liparis</taxon>
    </lineage>
</organism>
<gene>
    <name evidence="2" type="ORF">EYF80_000498</name>
</gene>
<reference evidence="2 3" key="1">
    <citation type="submission" date="2019-03" db="EMBL/GenBank/DDBJ databases">
        <title>First draft genome of Liparis tanakae, snailfish: a comprehensive survey of snailfish specific genes.</title>
        <authorList>
            <person name="Kim W."/>
            <person name="Song I."/>
            <person name="Jeong J.-H."/>
            <person name="Kim D."/>
            <person name="Kim S."/>
            <person name="Ryu S."/>
            <person name="Song J.Y."/>
            <person name="Lee S.K."/>
        </authorList>
    </citation>
    <scope>NUCLEOTIDE SEQUENCE [LARGE SCALE GENOMIC DNA]</scope>
    <source>
        <tissue evidence="2">Muscle</tissue>
    </source>
</reference>
<evidence type="ECO:0000313" key="2">
    <source>
        <dbReference type="EMBL" id="TNN89210.1"/>
    </source>
</evidence>
<feature type="compositionally biased region" description="Basic and acidic residues" evidence="1">
    <location>
        <begin position="1"/>
        <end position="12"/>
    </location>
</feature>
<comment type="caution">
    <text evidence="2">The sequence shown here is derived from an EMBL/GenBank/DDBJ whole genome shotgun (WGS) entry which is preliminary data.</text>
</comment>
<sequence>MERIGKEEEVGKAGRAGGRRTDGISSYEGDTLNKSHELPLPLHIDGGPAQPPPVHEHDQQSFTPTEDDNQEEREVVGCMMSRGQYFIRVSSSSGSVLHQGQFFIRTWHSRYPQCNLTINLVKDIVPAGFKPPTFP</sequence>